<dbReference type="Pfam" id="PF23481">
    <property type="entry name" value="Ig_TMEM132_2nd"/>
    <property type="match status" value="1"/>
</dbReference>
<keyword evidence="16" id="KW-1185">Reference proteome</keyword>
<feature type="domain" description="Transmembrane protein TMEM132 N-terminal" evidence="8">
    <location>
        <begin position="76"/>
        <end position="145"/>
    </location>
</feature>
<dbReference type="Pfam" id="PF15705">
    <property type="entry name" value="TMEM132_N"/>
    <property type="match status" value="1"/>
</dbReference>
<evidence type="ECO:0000256" key="4">
    <source>
        <dbReference type="ARBA" id="ARBA00022989"/>
    </source>
</evidence>
<feature type="region of interest" description="Disordered" evidence="6">
    <location>
        <begin position="1111"/>
        <end position="1130"/>
    </location>
</feature>
<dbReference type="Pfam" id="PF23486">
    <property type="entry name" value="Ig_TMEM132_5th"/>
    <property type="match status" value="1"/>
</dbReference>
<dbReference type="Pfam" id="PF16070">
    <property type="entry name" value="Ig_TMEM132_4th"/>
    <property type="match status" value="1"/>
</dbReference>
<dbReference type="InterPro" id="IPR026307">
    <property type="entry name" value="TMEM132"/>
</dbReference>
<dbReference type="Pfam" id="PF15706">
    <property type="entry name" value="TMEM132_C"/>
    <property type="match status" value="1"/>
</dbReference>
<dbReference type="GO" id="GO:0016020">
    <property type="term" value="C:membrane"/>
    <property type="evidence" value="ECO:0007669"/>
    <property type="project" value="UniProtKB-SubCell"/>
</dbReference>
<evidence type="ECO:0000256" key="7">
    <source>
        <dbReference type="SAM" id="Phobius"/>
    </source>
</evidence>
<keyword evidence="4 7" id="KW-1133">Transmembrane helix</keyword>
<evidence type="ECO:0000259" key="9">
    <source>
        <dbReference type="Pfam" id="PF15706"/>
    </source>
</evidence>
<feature type="domain" description="Transmembrane protein TMEM132 second Ig-like" evidence="12">
    <location>
        <begin position="164"/>
        <end position="277"/>
    </location>
</feature>
<protein>
    <recommendedName>
        <fullName evidence="17">Transmembrane protein 132C</fullName>
    </recommendedName>
</protein>
<evidence type="ECO:0000256" key="3">
    <source>
        <dbReference type="ARBA" id="ARBA00022692"/>
    </source>
</evidence>
<feature type="compositionally biased region" description="Basic and acidic residues" evidence="6">
    <location>
        <begin position="879"/>
        <end position="898"/>
    </location>
</feature>
<dbReference type="Pfam" id="PF23487">
    <property type="entry name" value="Ig_TMEM132_6th"/>
    <property type="match status" value="1"/>
</dbReference>
<evidence type="ECO:0000256" key="2">
    <source>
        <dbReference type="ARBA" id="ARBA00006166"/>
    </source>
</evidence>
<feature type="domain" description="Transmembrane protein TMEM132 sixth" evidence="14">
    <location>
        <begin position="718"/>
        <end position="832"/>
    </location>
</feature>
<organism evidence="15 16">
    <name type="scientific">Cynoglossus semilaevis</name>
    <name type="common">Tongue sole</name>
    <dbReference type="NCBI Taxonomy" id="244447"/>
    <lineage>
        <taxon>Eukaryota</taxon>
        <taxon>Metazoa</taxon>
        <taxon>Chordata</taxon>
        <taxon>Craniata</taxon>
        <taxon>Vertebrata</taxon>
        <taxon>Euteleostomi</taxon>
        <taxon>Actinopterygii</taxon>
        <taxon>Neopterygii</taxon>
        <taxon>Teleostei</taxon>
        <taxon>Neoteleostei</taxon>
        <taxon>Acanthomorphata</taxon>
        <taxon>Carangaria</taxon>
        <taxon>Pleuronectiformes</taxon>
        <taxon>Pleuronectoidei</taxon>
        <taxon>Cynoglossidae</taxon>
        <taxon>Cynoglossinae</taxon>
        <taxon>Cynoglossus</taxon>
    </lineage>
</organism>
<dbReference type="InterPro" id="IPR031435">
    <property type="entry name" value="TMEM132_N"/>
</dbReference>
<feature type="domain" description="Transmembrane protein TMEM132 C-terminal" evidence="9">
    <location>
        <begin position="948"/>
        <end position="1018"/>
    </location>
</feature>
<dbReference type="PANTHER" id="PTHR13388">
    <property type="entry name" value="DETONATOR, ISOFORM E"/>
    <property type="match status" value="1"/>
</dbReference>
<dbReference type="InterPro" id="IPR055422">
    <property type="entry name" value="Ig_TMEM132_2nd"/>
</dbReference>
<dbReference type="InterPro" id="IPR031436">
    <property type="entry name" value="TMEM132_C"/>
</dbReference>
<evidence type="ECO:0000259" key="12">
    <source>
        <dbReference type="Pfam" id="PF23481"/>
    </source>
</evidence>
<dbReference type="PANTHER" id="PTHR13388:SF28">
    <property type="entry name" value="TRANSMEMBRANE PROTEIN 132C"/>
    <property type="match status" value="1"/>
</dbReference>
<dbReference type="InterPro" id="IPR055423">
    <property type="entry name" value="Ig_TMEM132_5th"/>
</dbReference>
<dbReference type="InterPro" id="IPR031437">
    <property type="entry name" value="Ig_TMEM132_4th"/>
</dbReference>
<dbReference type="Pfam" id="PF23039">
    <property type="entry name" value="TMEM132_3rd"/>
    <property type="match status" value="1"/>
</dbReference>
<evidence type="ECO:0000256" key="1">
    <source>
        <dbReference type="ARBA" id="ARBA00004479"/>
    </source>
</evidence>
<sequence length="1187" mass="129416">MRLLMAPTRFTATGGMQVLCMSGCAPAGCRLWSTVLLLLLWKVSDSQTGAAGGGPVGRLDSKHSRFPSSLPTYLPVQCQLNGTDSAFFLREANQEVVRNGSLSSRTEPFFLHRLEPGIAAPRNLPSVNCSYGNLSTEQPIPVELLQSPLPHVLQTTNLVTLNWKIKGQVVVPKVGPARPWIQVLFYLVGRRWDEPDPLPAALLPCVRVMAIRDPSETAPSAGCRLSGPSGICVVRLEIPPAWFMPPHIRKRPPEGSLPSVDVYYSVIPVAGAGQECPHIVNEPWKGKSVNIGPLGGLGMGPRGKWSSQVDDDLQDFLKLGSVVMTTGKVSAKGERLRLDENVEVLIPPSPVRLGKTVYFGVFMRTDSNTEQFTLRVWFQSGINFLSVKPSNLVAWEIKQEMAPRSSSLAVMCQRKASSTAERVESPSYEVMQLEFEVDNLINLVQIQTLHWNVEYAGETQENGRRTEKVSHLYISNADIQGIVPLAEDTDVVNTAILTGRGIVMPVKLVTVEMDGQVKEVDNSVTCTSTQVEILKVSPTCDQVLVSGKEMRGMHSLAVNFTYLHLSAQLQLNIWVPKFPLQIVVSDTELSQVKGWRVPIVNNRRPTRDSEDDEDEDRKGKGCTLQYQYALVRVLTHFVAEISELEEDIVYMLHSDWQADITHLVLDQLKIEDTRIAQLIDGRILVGRNLGITNLQVLSPLSDSILAEKTINVLDDKVTITDMGIQLVSSLSISLVSSPGLAQAIQLTTTAADLLHTLKQEAAVSAWIQYSDGSVTPLDIYDPKDFFLSAISLDESVISVINQERHWPTIVAEGDGQGPLVRVEMVISEICQKSNRKSILASGIGNVLVKFAAKTEEKVESGRGGQEEGIDNTTNSQLTQEEKEWKANSAAVDREEGAMRKVSPTTKGTVITRASGGKASGGGSGRGSGPRKAGDHRGVPTQVEIPVTGGSELTHTSRGLSDLEIGMYALLGVFCLAILVFLINCVSFAFRFRHKQVPVLESGDNMNHAHDWVWLSHEADLLSDHSDHCQPSLPDECTTIIDKSEGGYEENKYLLNGASSTLVMGMGMGTCIGTISRGGGTVGRCGIAQGQTLPRSVPESHQCLSAITTSGKEATNHPKHLGSSPHASLAAKRKHVQFTIPPNDSSGASGAYSNTTNGNEDDIKWVCQDMDLGQSEIKTYMERVQDNL</sequence>
<feature type="region of interest" description="Disordered" evidence="6">
    <location>
        <begin position="857"/>
        <end position="937"/>
    </location>
</feature>
<keyword evidence="5 7" id="KW-0472">Membrane</keyword>
<evidence type="ECO:0000259" key="8">
    <source>
        <dbReference type="Pfam" id="PF15705"/>
    </source>
</evidence>
<comment type="subcellular location">
    <subcellularLocation>
        <location evidence="1">Membrane</location>
        <topology evidence="1">Single-pass type I membrane protein</topology>
    </subcellularLocation>
</comment>
<dbReference type="GeneTree" id="ENSGT00940000154702"/>
<evidence type="ECO:0000259" key="14">
    <source>
        <dbReference type="Pfam" id="PF23487"/>
    </source>
</evidence>
<dbReference type="InParanoid" id="A0A3P8V9F2"/>
<reference evidence="15" key="3">
    <citation type="submission" date="2025-09" db="UniProtKB">
        <authorList>
            <consortium name="Ensembl"/>
        </authorList>
    </citation>
    <scope>IDENTIFICATION</scope>
</reference>
<dbReference type="InterPro" id="IPR055421">
    <property type="entry name" value="TMEM132_3rd"/>
</dbReference>
<reference evidence="15" key="2">
    <citation type="submission" date="2025-08" db="UniProtKB">
        <authorList>
            <consortium name="Ensembl"/>
        </authorList>
    </citation>
    <scope>IDENTIFICATION</scope>
</reference>
<evidence type="ECO:0000259" key="13">
    <source>
        <dbReference type="Pfam" id="PF23486"/>
    </source>
</evidence>
<feature type="domain" description="Transmembrane protein family 132 fourth" evidence="10">
    <location>
        <begin position="481"/>
        <end position="577"/>
    </location>
</feature>
<name>A0A3P8V9F2_CYNSE</name>
<dbReference type="Proteomes" id="UP000265120">
    <property type="component" value="Chromosome Z"/>
</dbReference>
<feature type="domain" description="Transmembrane protein TMEM132 cohesin-like" evidence="11">
    <location>
        <begin position="333"/>
        <end position="479"/>
    </location>
</feature>
<dbReference type="AlphaFoldDB" id="A0A3P8V9F2"/>
<keyword evidence="3 7" id="KW-0812">Transmembrane</keyword>
<evidence type="ECO:0000259" key="11">
    <source>
        <dbReference type="Pfam" id="PF23039"/>
    </source>
</evidence>
<accession>A0A3P8V9F2</accession>
<evidence type="ECO:0000256" key="5">
    <source>
        <dbReference type="ARBA" id="ARBA00023136"/>
    </source>
</evidence>
<feature type="domain" description="Transmembrane protein TMEM132 fifth" evidence="13">
    <location>
        <begin position="581"/>
        <end position="717"/>
    </location>
</feature>
<feature type="transmembrane region" description="Helical" evidence="7">
    <location>
        <begin position="964"/>
        <end position="989"/>
    </location>
</feature>
<dbReference type="Ensembl" id="ENSCSET00000012095.1">
    <property type="protein sequence ID" value="ENSCSEP00000011953.1"/>
    <property type="gene ID" value="ENSCSEG00000007712.1"/>
</dbReference>
<reference evidence="15 16" key="1">
    <citation type="journal article" date="2014" name="Nat. Genet.">
        <title>Whole-genome sequence of a flatfish provides insights into ZW sex chromosome evolution and adaptation to a benthic lifestyle.</title>
        <authorList>
            <person name="Chen S."/>
            <person name="Zhang G."/>
            <person name="Shao C."/>
            <person name="Huang Q."/>
            <person name="Liu G."/>
            <person name="Zhang P."/>
            <person name="Song W."/>
            <person name="An N."/>
            <person name="Chalopin D."/>
            <person name="Volff J.N."/>
            <person name="Hong Y."/>
            <person name="Li Q."/>
            <person name="Sha Z."/>
            <person name="Zhou H."/>
            <person name="Xie M."/>
            <person name="Yu Q."/>
            <person name="Liu Y."/>
            <person name="Xiang H."/>
            <person name="Wang N."/>
            <person name="Wu K."/>
            <person name="Yang C."/>
            <person name="Zhou Q."/>
            <person name="Liao X."/>
            <person name="Yang L."/>
            <person name="Hu Q."/>
            <person name="Zhang J."/>
            <person name="Meng L."/>
            <person name="Jin L."/>
            <person name="Tian Y."/>
            <person name="Lian J."/>
            <person name="Yang J."/>
            <person name="Miao G."/>
            <person name="Liu S."/>
            <person name="Liang Z."/>
            <person name="Yan F."/>
            <person name="Li Y."/>
            <person name="Sun B."/>
            <person name="Zhang H."/>
            <person name="Zhang J."/>
            <person name="Zhu Y."/>
            <person name="Du M."/>
            <person name="Zhao Y."/>
            <person name="Schartl M."/>
            <person name="Tang Q."/>
            <person name="Wang J."/>
        </authorList>
    </citation>
    <scope>NUCLEOTIDE SEQUENCE</scope>
</reference>
<evidence type="ECO:0000313" key="15">
    <source>
        <dbReference type="Ensembl" id="ENSCSEP00000011953.1"/>
    </source>
</evidence>
<evidence type="ECO:0000313" key="16">
    <source>
        <dbReference type="Proteomes" id="UP000265120"/>
    </source>
</evidence>
<comment type="similarity">
    <text evidence="2">Belongs to the TMEM132 family.</text>
</comment>
<evidence type="ECO:0000256" key="6">
    <source>
        <dbReference type="SAM" id="MobiDB-lite"/>
    </source>
</evidence>
<proteinExistence type="inferred from homology"/>
<evidence type="ECO:0000259" key="10">
    <source>
        <dbReference type="Pfam" id="PF16070"/>
    </source>
</evidence>
<dbReference type="InterPro" id="IPR055424">
    <property type="entry name" value="Ig_TMEM132_6th"/>
</dbReference>
<dbReference type="OMA" id="RKSTVTH"/>
<evidence type="ECO:0008006" key="17">
    <source>
        <dbReference type="Google" id="ProtNLM"/>
    </source>
</evidence>
<feature type="compositionally biased region" description="Gly residues" evidence="6">
    <location>
        <begin position="917"/>
        <end position="927"/>
    </location>
</feature>